<dbReference type="PROSITE" id="PS50878">
    <property type="entry name" value="RT_POL"/>
    <property type="match status" value="1"/>
</dbReference>
<comment type="similarity">
    <text evidence="8">Belongs to the bacterial reverse transcriptase family.</text>
</comment>
<reference evidence="11 12" key="1">
    <citation type="journal article" date="2013" name="Gut Pathog.">
        <title>Evidence of a new metabolic capacity in an emerging diarrheal pathogen: lessons from the draft genomes of Vibrio fluvialis strains PG41 and I21563.</title>
        <authorList>
            <person name="Khatri I."/>
            <person name="Mahajan S."/>
            <person name="Dureja C."/>
            <person name="Subramanian S."/>
            <person name="Raychaudhuri S."/>
        </authorList>
    </citation>
    <scope>NUCLEOTIDE SEQUENCE [LARGE SCALE GENOMIC DNA]</scope>
    <source>
        <strain evidence="11 12">PG41</strain>
    </source>
</reference>
<evidence type="ECO:0000256" key="1">
    <source>
        <dbReference type="ARBA" id="ARBA00012493"/>
    </source>
</evidence>
<dbReference type="PANTHER" id="PTHR34047">
    <property type="entry name" value="NUCLEAR INTRON MATURASE 1, MITOCHONDRIAL-RELATED"/>
    <property type="match status" value="1"/>
</dbReference>
<evidence type="ECO:0000256" key="8">
    <source>
        <dbReference type="ARBA" id="ARBA00034120"/>
    </source>
</evidence>
<dbReference type="GO" id="GO:0046872">
    <property type="term" value="F:metal ion binding"/>
    <property type="evidence" value="ECO:0007669"/>
    <property type="project" value="UniProtKB-KW"/>
</dbReference>
<protein>
    <recommendedName>
        <fullName evidence="1">RNA-directed DNA polymerase</fullName>
        <ecNumber evidence="1">2.7.7.49</ecNumber>
    </recommendedName>
</protein>
<evidence type="ECO:0000256" key="5">
    <source>
        <dbReference type="ARBA" id="ARBA00022842"/>
    </source>
</evidence>
<dbReference type="PANTHER" id="PTHR34047:SF7">
    <property type="entry name" value="RNA-DIRECTED DNA POLYMERASE"/>
    <property type="match status" value="1"/>
</dbReference>
<proteinExistence type="inferred from homology"/>
<dbReference type="AlphaFoldDB" id="S7JNB8"/>
<comment type="catalytic activity">
    <reaction evidence="9">
        <text>DNA(n) + a 2'-deoxyribonucleoside 5'-triphosphate = DNA(n+1) + diphosphate</text>
        <dbReference type="Rhea" id="RHEA:22508"/>
        <dbReference type="Rhea" id="RHEA-COMP:17339"/>
        <dbReference type="Rhea" id="RHEA-COMP:17340"/>
        <dbReference type="ChEBI" id="CHEBI:33019"/>
        <dbReference type="ChEBI" id="CHEBI:61560"/>
        <dbReference type="ChEBI" id="CHEBI:173112"/>
        <dbReference type="EC" id="2.7.7.49"/>
    </reaction>
</comment>
<evidence type="ECO:0000259" key="10">
    <source>
        <dbReference type="PROSITE" id="PS50878"/>
    </source>
</evidence>
<dbReference type="InterPro" id="IPR043502">
    <property type="entry name" value="DNA/RNA_pol_sf"/>
</dbReference>
<keyword evidence="6 11" id="KW-0695">RNA-directed DNA polymerase</keyword>
<keyword evidence="2" id="KW-0808">Transferase</keyword>
<dbReference type="InterPro" id="IPR051083">
    <property type="entry name" value="GrpII_Intron_Splice-Mob/Def"/>
</dbReference>
<dbReference type="Proteomes" id="UP000014854">
    <property type="component" value="Unassembled WGS sequence"/>
</dbReference>
<comment type="caution">
    <text evidence="11">The sequence shown here is derived from an EMBL/GenBank/DDBJ whole genome shotgun (WGS) entry which is preliminary data.</text>
</comment>
<dbReference type="EC" id="2.7.7.49" evidence="1"/>
<dbReference type="InterPro" id="IPR000477">
    <property type="entry name" value="RT_dom"/>
</dbReference>
<keyword evidence="7" id="KW-0051">Antiviral defense</keyword>
<evidence type="ECO:0000256" key="3">
    <source>
        <dbReference type="ARBA" id="ARBA00022695"/>
    </source>
</evidence>
<dbReference type="EMBL" id="ASXS01000005">
    <property type="protein sequence ID" value="EPP23670.1"/>
    <property type="molecule type" value="Genomic_DNA"/>
</dbReference>
<dbReference type="GO" id="GO:0003964">
    <property type="term" value="F:RNA-directed DNA polymerase activity"/>
    <property type="evidence" value="ECO:0007669"/>
    <property type="project" value="UniProtKB-KW"/>
</dbReference>
<keyword evidence="4" id="KW-0479">Metal-binding</keyword>
<gene>
    <name evidence="11" type="ORF">L910_3579</name>
</gene>
<evidence type="ECO:0000256" key="4">
    <source>
        <dbReference type="ARBA" id="ARBA00022723"/>
    </source>
</evidence>
<evidence type="ECO:0000256" key="9">
    <source>
        <dbReference type="ARBA" id="ARBA00048173"/>
    </source>
</evidence>
<dbReference type="NCBIfam" id="NF038233">
    <property type="entry name" value="retron_St85_RT"/>
    <property type="match status" value="1"/>
</dbReference>
<evidence type="ECO:0000256" key="2">
    <source>
        <dbReference type="ARBA" id="ARBA00022679"/>
    </source>
</evidence>
<dbReference type="PATRIC" id="fig|1336752.4.peg.1280"/>
<evidence type="ECO:0000256" key="7">
    <source>
        <dbReference type="ARBA" id="ARBA00023118"/>
    </source>
</evidence>
<sequence>MDLKLYQYLESQNSNFTNLLRATPSKHYKVYKIPKKRLGFRTIAQPTPAVKVIQKQIVDYLIPKTSIHTSALAYVSGKGVKDNALQHVKSDYLLKVDLENFFNSITPKMLVKALKHQGINISQTDIMVLSQFLFWNITKKTNGKLVLSVGAPSSPFVSNLVMFAFDQRMSKLCRSTGITYTRYADDLTFSTTHKNILFQHLNEVRKVLKKEFGARLVLNESKTVFSSKAHNRHVTGVTLTNNNKISLGRDKKRYISSLIHKFKLGLLDQEDIYHLQGLISYAKHIEVRFLRNMSLKYGDNVLDSIRKYSGEDDA</sequence>
<dbReference type="Pfam" id="PF00078">
    <property type="entry name" value="RVT_1"/>
    <property type="match status" value="1"/>
</dbReference>
<keyword evidence="3" id="KW-0548">Nucleotidyltransferase</keyword>
<name>S7JNB8_VIBFL</name>
<evidence type="ECO:0000256" key="6">
    <source>
        <dbReference type="ARBA" id="ARBA00022918"/>
    </source>
</evidence>
<evidence type="ECO:0000313" key="12">
    <source>
        <dbReference type="Proteomes" id="UP000014854"/>
    </source>
</evidence>
<accession>S7JNB8</accession>
<dbReference type="PRINTS" id="PR00866">
    <property type="entry name" value="RNADNAPOLMS"/>
</dbReference>
<evidence type="ECO:0000313" key="11">
    <source>
        <dbReference type="EMBL" id="EPP23670.1"/>
    </source>
</evidence>
<organism evidence="11 12">
    <name type="scientific">Vibrio fluvialis PG41</name>
    <dbReference type="NCBI Taxonomy" id="1336752"/>
    <lineage>
        <taxon>Bacteria</taxon>
        <taxon>Pseudomonadati</taxon>
        <taxon>Pseudomonadota</taxon>
        <taxon>Gammaproteobacteria</taxon>
        <taxon>Vibrionales</taxon>
        <taxon>Vibrionaceae</taxon>
        <taxon>Vibrio</taxon>
    </lineage>
</organism>
<dbReference type="InterPro" id="IPR000123">
    <property type="entry name" value="Reverse_transcriptase_msDNA"/>
</dbReference>
<dbReference type="RefSeq" id="WP_020328760.1">
    <property type="nucleotide sequence ID" value="NZ_ASXS01000005.1"/>
</dbReference>
<dbReference type="GO" id="GO:0003723">
    <property type="term" value="F:RNA binding"/>
    <property type="evidence" value="ECO:0007669"/>
    <property type="project" value="InterPro"/>
</dbReference>
<dbReference type="GO" id="GO:0051607">
    <property type="term" value="P:defense response to virus"/>
    <property type="evidence" value="ECO:0007669"/>
    <property type="project" value="UniProtKB-KW"/>
</dbReference>
<dbReference type="CDD" id="cd03487">
    <property type="entry name" value="RT_Bac_retron_II"/>
    <property type="match status" value="1"/>
</dbReference>
<feature type="domain" description="Reverse transcriptase" evidence="10">
    <location>
        <begin position="14"/>
        <end position="239"/>
    </location>
</feature>
<dbReference type="SUPFAM" id="SSF56672">
    <property type="entry name" value="DNA/RNA polymerases"/>
    <property type="match status" value="1"/>
</dbReference>
<keyword evidence="5" id="KW-0460">Magnesium</keyword>